<accession>A0A7J6UQE5</accession>
<feature type="non-terminal residue" evidence="2">
    <location>
        <position position="124"/>
    </location>
</feature>
<feature type="region of interest" description="Disordered" evidence="1">
    <location>
        <begin position="83"/>
        <end position="124"/>
    </location>
</feature>
<proteinExistence type="predicted"/>
<keyword evidence="3" id="KW-1185">Reference proteome</keyword>
<comment type="caution">
    <text evidence="2">The sequence shown here is derived from an EMBL/GenBank/DDBJ whole genome shotgun (WGS) entry which is preliminary data.</text>
</comment>
<protein>
    <submittedName>
        <fullName evidence="2">Uncharacterized protein</fullName>
    </submittedName>
</protein>
<feature type="compositionally biased region" description="Low complexity" evidence="1">
    <location>
        <begin position="106"/>
        <end position="115"/>
    </location>
</feature>
<name>A0A7J6UQE5_PEROL</name>
<reference evidence="2 3" key="1">
    <citation type="submission" date="2020-04" db="EMBL/GenBank/DDBJ databases">
        <title>Perkinsus olseni comparative genomics.</title>
        <authorList>
            <person name="Bogema D.R."/>
        </authorList>
    </citation>
    <scope>NUCLEOTIDE SEQUENCE [LARGE SCALE GENOMIC DNA]</scope>
    <source>
        <strain evidence="2 3">ATCC PRA-207</strain>
    </source>
</reference>
<gene>
    <name evidence="2" type="ORF">FOZ63_021121</name>
</gene>
<feature type="region of interest" description="Disordered" evidence="1">
    <location>
        <begin position="13"/>
        <end position="36"/>
    </location>
</feature>
<organism evidence="2 3">
    <name type="scientific">Perkinsus olseni</name>
    <name type="common">Perkinsus atlanticus</name>
    <dbReference type="NCBI Taxonomy" id="32597"/>
    <lineage>
        <taxon>Eukaryota</taxon>
        <taxon>Sar</taxon>
        <taxon>Alveolata</taxon>
        <taxon>Perkinsozoa</taxon>
        <taxon>Perkinsea</taxon>
        <taxon>Perkinsida</taxon>
        <taxon>Perkinsidae</taxon>
        <taxon>Perkinsus</taxon>
    </lineage>
</organism>
<feature type="compositionally biased region" description="Low complexity" evidence="1">
    <location>
        <begin position="25"/>
        <end position="36"/>
    </location>
</feature>
<evidence type="ECO:0000313" key="2">
    <source>
        <dbReference type="EMBL" id="KAF4759206.1"/>
    </source>
</evidence>
<sequence length="124" mass="13333">VVDGLYPVFFAPMTDEDSRALPNGSDASSPPSSTADLTVEEILDNFRLRQKMGLTPDRVIQLEPSREDTLRLYRESVKAYEELYGPGGESDQRIRSPTAGPGRGMASASPSSPASILDDTANSA</sequence>
<dbReference type="EMBL" id="JABANO010000454">
    <property type="protein sequence ID" value="KAF4759206.1"/>
    <property type="molecule type" value="Genomic_DNA"/>
</dbReference>
<dbReference type="Proteomes" id="UP000553632">
    <property type="component" value="Unassembled WGS sequence"/>
</dbReference>
<dbReference type="AlphaFoldDB" id="A0A7J6UQE5"/>
<feature type="non-terminal residue" evidence="2">
    <location>
        <position position="1"/>
    </location>
</feature>
<evidence type="ECO:0000256" key="1">
    <source>
        <dbReference type="SAM" id="MobiDB-lite"/>
    </source>
</evidence>
<evidence type="ECO:0000313" key="3">
    <source>
        <dbReference type="Proteomes" id="UP000553632"/>
    </source>
</evidence>